<gene>
    <name evidence="2" type="ORF">RED65_16481</name>
</gene>
<proteinExistence type="predicted"/>
<dbReference type="Gene3D" id="3.30.2090.10">
    <property type="entry name" value="Multidrug efflux transporter AcrB TolC docking domain, DN and DC subdomains"/>
    <property type="match status" value="2"/>
</dbReference>
<dbReference type="PANTHER" id="PTHR32063:SF33">
    <property type="entry name" value="RND SUPERFAMILY EFFLUX PUMP PERMEASE COMPONENT"/>
    <property type="match status" value="1"/>
</dbReference>
<sequence length="1027" mass="112733">MKDAFLHSGPIAWMARHGVASNLLMLALLVGGLLTSFTIKKEFLPEFSVDVVQVRLVYPGATPTEMEQGVVLPVENALAEMDGISDINVTIQEGYATLSVDIEAGEDVQQMYQDILQEVNRISTFPAQMEQPIVSIFARKHELMEIALHGDLNRFEMKRLAEKIKAKIINSSSVSQIDLSGAPAEEIHVEIPSLALKKYNLSLAQVAATVSENAVEKSAGTVKTQGGDILVTLNDRQYWAGEFAQLPLIQNQNGVVLRLGEVATVKEGFEDTPDLVTLNKQDSVAFDVYRSGNQTPTEVADTVYDMWPELEAMLPEGMYLTVIDDDAQLYRERLGLLLKNALIGLALVFILLGIFLEYRLAFWVTMGIPTSFLGAMLFLPAFDVSINMISMFAFIISLGIVVDDAIIAGENIYENLDKGYSRVEAAIMGAKQVAVPLSFAILTNVAAFLPLFFMPGGMGKAMMVIPAVVVTCFAISWIEALFILPSHIAQLKNKPKGKIGVKLGRVQEKVDARLQSFISYQYRPTLAFLLDRPGMTLATSLALAAIVFSYAASGRMGFSLFPVLEGESAILMIEMPPNAPLSETKKARDYGEEALRQIIEPIEQQHGDFLVSVQSSITGSSIEVDARLISDEDRAYSTNEIVDRWRQALGEIAGVKSISFDAERGAGPVSGRPFTLELRSSDTQQLSDASDFIMAKLDEIGSVKDISNSLTGGKPEWDIELNDYGRSLGFSASNVADQVRNNLYGARALRQQRGKNEVTVLVRLPEQERQYQTDIESLAIRTPQGSWVPLSSIAHLDKGRAPEKIQRKNGLQVVTISAAVEPRSLIPNLQKSLEADTFPEFKQRYPQVKIGYSGRQEDEQESFASLIQGFVFTLLAIYILLAIPFNSYKQPSLIMAVIPFGVAGALCGLILLNYGLSIIAIMGMLALCGVVVNDSLILVDYANQRRAAGVAVKQAIIEASERRFRPILLTTVTTFGGLAPMVFETSRQAKFITPMAVSLGFGILFTTFVCLLVLPTLYLLLERRSQE</sequence>
<feature type="transmembrane region" description="Helical" evidence="1">
    <location>
        <begin position="863"/>
        <end position="881"/>
    </location>
</feature>
<feature type="transmembrane region" description="Helical" evidence="1">
    <location>
        <begin position="893"/>
        <end position="912"/>
    </location>
</feature>
<feature type="transmembrane region" description="Helical" evidence="1">
    <location>
        <begin position="995"/>
        <end position="1021"/>
    </location>
</feature>
<dbReference type="Gene3D" id="3.30.70.1430">
    <property type="entry name" value="Multidrug efflux transporter AcrB pore domain"/>
    <property type="match status" value="2"/>
</dbReference>
<keyword evidence="1" id="KW-0472">Membrane</keyword>
<dbReference type="Pfam" id="PF00873">
    <property type="entry name" value="ACR_tran"/>
    <property type="match status" value="1"/>
</dbReference>
<dbReference type="Proteomes" id="UP000004263">
    <property type="component" value="Unassembled WGS sequence"/>
</dbReference>
<dbReference type="PANTHER" id="PTHR32063">
    <property type="match status" value="1"/>
</dbReference>
<keyword evidence="3" id="KW-1185">Reference proteome</keyword>
<dbReference type="Gene3D" id="1.20.1640.10">
    <property type="entry name" value="Multidrug efflux transporter AcrB transmembrane domain"/>
    <property type="match status" value="2"/>
</dbReference>
<reference evidence="2 3" key="1">
    <citation type="submission" date="2006-03" db="EMBL/GenBank/DDBJ databases">
        <authorList>
            <person name="Pinhassi J."/>
            <person name="Pedros-Alio C."/>
            <person name="Ferriera S."/>
            <person name="Johnson J."/>
            <person name="Kravitz S."/>
            <person name="Halpern A."/>
            <person name="Remington K."/>
            <person name="Beeson K."/>
            <person name="Tran B."/>
            <person name="Rogers Y.-H."/>
            <person name="Friedman R."/>
            <person name="Venter J.C."/>
        </authorList>
    </citation>
    <scope>NUCLEOTIDE SEQUENCE [LARGE SCALE GENOMIC DNA]</scope>
    <source>
        <strain evidence="2 3">RED65</strain>
    </source>
</reference>
<feature type="transmembrane region" description="Helical" evidence="1">
    <location>
        <begin position="964"/>
        <end position="983"/>
    </location>
</feature>
<feature type="transmembrane region" description="Helical" evidence="1">
    <location>
        <begin position="461"/>
        <end position="484"/>
    </location>
</feature>
<evidence type="ECO:0000256" key="1">
    <source>
        <dbReference type="SAM" id="Phobius"/>
    </source>
</evidence>
<dbReference type="HOGENOM" id="CLU_002755_1_2_6"/>
<feature type="transmembrane region" description="Helical" evidence="1">
    <location>
        <begin position="20"/>
        <end position="39"/>
    </location>
</feature>
<dbReference type="PRINTS" id="PR00702">
    <property type="entry name" value="ACRIFLAVINRP"/>
</dbReference>
<dbReference type="SUPFAM" id="SSF82714">
    <property type="entry name" value="Multidrug efflux transporter AcrB TolC docking domain, DN and DC subdomains"/>
    <property type="match status" value="2"/>
</dbReference>
<dbReference type="OrthoDB" id="5287122at2"/>
<keyword evidence="1" id="KW-1133">Transmembrane helix</keyword>
<feature type="transmembrane region" description="Helical" evidence="1">
    <location>
        <begin position="336"/>
        <end position="355"/>
    </location>
</feature>
<comment type="caution">
    <text evidence="2">The sequence shown here is derived from an EMBL/GenBank/DDBJ whole genome shotgun (WGS) entry which is preliminary data.</text>
</comment>
<dbReference type="InterPro" id="IPR027463">
    <property type="entry name" value="AcrB_DN_DC_subdom"/>
</dbReference>
<keyword evidence="1" id="KW-0812">Transmembrane</keyword>
<feature type="transmembrane region" description="Helical" evidence="1">
    <location>
        <begin position="918"/>
        <end position="943"/>
    </location>
</feature>
<dbReference type="Gene3D" id="3.30.70.1320">
    <property type="entry name" value="Multidrug efflux transporter AcrB pore domain like"/>
    <property type="match status" value="1"/>
</dbReference>
<feature type="transmembrane region" description="Helical" evidence="1">
    <location>
        <begin position="433"/>
        <end position="454"/>
    </location>
</feature>
<organism evidence="2 3">
    <name type="scientific">Bermanella marisrubri</name>
    <dbReference type="NCBI Taxonomy" id="207949"/>
    <lineage>
        <taxon>Bacteria</taxon>
        <taxon>Pseudomonadati</taxon>
        <taxon>Pseudomonadota</taxon>
        <taxon>Gammaproteobacteria</taxon>
        <taxon>Oceanospirillales</taxon>
        <taxon>Oceanospirillaceae</taxon>
        <taxon>Bermanella</taxon>
    </lineage>
</organism>
<dbReference type="Gene3D" id="3.30.70.1440">
    <property type="entry name" value="Multidrug efflux transporter AcrB pore domain"/>
    <property type="match status" value="1"/>
</dbReference>
<dbReference type="InterPro" id="IPR001036">
    <property type="entry name" value="Acrflvin-R"/>
</dbReference>
<dbReference type="AlphaFoldDB" id="Q1N2F5"/>
<name>Q1N2F5_9GAMM</name>
<protein>
    <submittedName>
        <fullName evidence="2">Uncharacterized protein</fullName>
    </submittedName>
</protein>
<dbReference type="GO" id="GO:0005886">
    <property type="term" value="C:plasma membrane"/>
    <property type="evidence" value="ECO:0007669"/>
    <property type="project" value="TreeGrafter"/>
</dbReference>
<dbReference type="STRING" id="207949.RED65_16481"/>
<dbReference type="SUPFAM" id="SSF82866">
    <property type="entry name" value="Multidrug efflux transporter AcrB transmembrane domain"/>
    <property type="match status" value="2"/>
</dbReference>
<dbReference type="GO" id="GO:0042910">
    <property type="term" value="F:xenobiotic transmembrane transporter activity"/>
    <property type="evidence" value="ECO:0007669"/>
    <property type="project" value="TreeGrafter"/>
</dbReference>
<evidence type="ECO:0000313" key="2">
    <source>
        <dbReference type="EMBL" id="EAT12452.1"/>
    </source>
</evidence>
<evidence type="ECO:0000313" key="3">
    <source>
        <dbReference type="Proteomes" id="UP000004263"/>
    </source>
</evidence>
<accession>Q1N2F5</accession>
<dbReference type="EMBL" id="AAQH01000007">
    <property type="protein sequence ID" value="EAT12452.1"/>
    <property type="molecule type" value="Genomic_DNA"/>
</dbReference>
<feature type="transmembrane region" description="Helical" evidence="1">
    <location>
        <begin position="361"/>
        <end position="379"/>
    </location>
</feature>
<dbReference type="SUPFAM" id="SSF82693">
    <property type="entry name" value="Multidrug efflux transporter AcrB pore domain, PN1, PN2, PC1 and PC2 subdomains"/>
    <property type="match status" value="2"/>
</dbReference>